<reference evidence="5 6" key="2">
    <citation type="submission" date="2020-08" db="EMBL/GenBank/DDBJ databases">
        <title>The Agave Microbiome: Exploring the role of microbial communities in plant adaptations to desert environments.</title>
        <authorList>
            <person name="Partida-Martinez L.P."/>
        </authorList>
    </citation>
    <scope>NUCLEOTIDE SEQUENCE [LARGE SCALE GENOMIC DNA]</scope>
    <source>
        <strain evidence="5 6">AT2.17</strain>
    </source>
</reference>
<evidence type="ECO:0000313" key="5">
    <source>
        <dbReference type="EMBL" id="NYE36782.1"/>
    </source>
</evidence>
<dbReference type="Gene3D" id="1.10.10.60">
    <property type="entry name" value="Homeodomain-like"/>
    <property type="match status" value="1"/>
</dbReference>
<dbReference type="SMART" id="SM00342">
    <property type="entry name" value="HTH_ARAC"/>
    <property type="match status" value="1"/>
</dbReference>
<dbReference type="InterPro" id="IPR050204">
    <property type="entry name" value="AraC_XylS_family_regulators"/>
</dbReference>
<evidence type="ECO:0000313" key="6">
    <source>
        <dbReference type="Proteomes" id="UP000549911"/>
    </source>
</evidence>
<dbReference type="RefSeq" id="WP_179619420.1">
    <property type="nucleotide sequence ID" value="NZ_JACCBW010000002.1"/>
</dbReference>
<accession>A0A7Y9H2J4</accession>
<proteinExistence type="predicted"/>
<dbReference type="PANTHER" id="PTHR46796">
    <property type="entry name" value="HTH-TYPE TRANSCRIPTIONAL ACTIVATOR RHAS-RELATED"/>
    <property type="match status" value="1"/>
</dbReference>
<dbReference type="PROSITE" id="PS01124">
    <property type="entry name" value="HTH_ARAC_FAMILY_2"/>
    <property type="match status" value="1"/>
</dbReference>
<keyword evidence="1" id="KW-0805">Transcription regulation</keyword>
<dbReference type="InterPro" id="IPR018060">
    <property type="entry name" value="HTH_AraC"/>
</dbReference>
<dbReference type="PANTHER" id="PTHR46796:SF12">
    <property type="entry name" value="HTH-TYPE DNA-BINDING TRANSCRIPTIONAL ACTIVATOR EUTR"/>
    <property type="match status" value="1"/>
</dbReference>
<dbReference type="InterPro" id="IPR009057">
    <property type="entry name" value="Homeodomain-like_sf"/>
</dbReference>
<keyword evidence="6" id="KW-1185">Reference proteome</keyword>
<sequence>MPQPRARRGSSDPFDFEGVGDEARHWLDTAYGANLGLGGSMGTVRHRRLDKGGAAFDHLRIDSPITFSAEPMPAIVVVDVIGGEIEYSRDRRTDQGRAGDTVLASGWGQAFTGGGNGYEVRNTSISVDVLAESIREIDPDMSESDLVFRSYVPVSPAAGARWRATVDELAASFPDIGTIAHGEASRLLGHTLLRTFANNVVGDAAGPRDHRDRNDASQSTLRRAQAVIEERCHDDLSLADLAQACGVSPRALQYAFRHHLDCTPLAYLKQVRLDLAHQALSDGSGTSVSDVAARLGFFNPGRFAADYRHVFQENPGQTLTRSTS</sequence>
<dbReference type="SUPFAM" id="SSF46689">
    <property type="entry name" value="Homeodomain-like"/>
    <property type="match status" value="1"/>
</dbReference>
<keyword evidence="2 5" id="KW-0238">DNA-binding</keyword>
<evidence type="ECO:0000256" key="1">
    <source>
        <dbReference type="ARBA" id="ARBA00023015"/>
    </source>
</evidence>
<dbReference type="PROSITE" id="PS00041">
    <property type="entry name" value="HTH_ARAC_FAMILY_1"/>
    <property type="match status" value="1"/>
</dbReference>
<reference evidence="5 6" key="1">
    <citation type="submission" date="2020-07" db="EMBL/GenBank/DDBJ databases">
        <authorList>
            <person name="Partida-Martinez L."/>
            <person name="Huntemann M."/>
            <person name="Clum A."/>
            <person name="Wang J."/>
            <person name="Palaniappan K."/>
            <person name="Ritter S."/>
            <person name="Chen I.-M."/>
            <person name="Stamatis D."/>
            <person name="Reddy T."/>
            <person name="O'Malley R."/>
            <person name="Daum C."/>
            <person name="Shapiro N."/>
            <person name="Ivanova N."/>
            <person name="Kyrpides N."/>
            <person name="Woyke T."/>
        </authorList>
    </citation>
    <scope>NUCLEOTIDE SEQUENCE [LARGE SCALE GENOMIC DNA]</scope>
    <source>
        <strain evidence="5 6">AT2.17</strain>
    </source>
</reference>
<protein>
    <submittedName>
        <fullName evidence="5">AraC-like DNA-binding protein</fullName>
    </submittedName>
</protein>
<dbReference type="Proteomes" id="UP000549911">
    <property type="component" value="Unassembled WGS sequence"/>
</dbReference>
<gene>
    <name evidence="5" type="ORF">F4692_001915</name>
</gene>
<dbReference type="AlphaFoldDB" id="A0A7Y9H2J4"/>
<name>A0A7Y9H2J4_9ACTN</name>
<keyword evidence="3" id="KW-0804">Transcription</keyword>
<organism evidence="5 6">
    <name type="scientific">Nocardioides cavernae</name>
    <dbReference type="NCBI Taxonomy" id="1921566"/>
    <lineage>
        <taxon>Bacteria</taxon>
        <taxon>Bacillati</taxon>
        <taxon>Actinomycetota</taxon>
        <taxon>Actinomycetes</taxon>
        <taxon>Propionibacteriales</taxon>
        <taxon>Nocardioidaceae</taxon>
        <taxon>Nocardioides</taxon>
    </lineage>
</organism>
<evidence type="ECO:0000256" key="2">
    <source>
        <dbReference type="ARBA" id="ARBA00023125"/>
    </source>
</evidence>
<dbReference type="GO" id="GO:0043565">
    <property type="term" value="F:sequence-specific DNA binding"/>
    <property type="evidence" value="ECO:0007669"/>
    <property type="project" value="InterPro"/>
</dbReference>
<feature type="domain" description="HTH araC/xylS-type" evidence="4">
    <location>
        <begin position="222"/>
        <end position="321"/>
    </location>
</feature>
<evidence type="ECO:0000259" key="4">
    <source>
        <dbReference type="PROSITE" id="PS01124"/>
    </source>
</evidence>
<comment type="caution">
    <text evidence="5">The sequence shown here is derived from an EMBL/GenBank/DDBJ whole genome shotgun (WGS) entry which is preliminary data.</text>
</comment>
<dbReference type="EMBL" id="JACCBW010000002">
    <property type="protein sequence ID" value="NYE36782.1"/>
    <property type="molecule type" value="Genomic_DNA"/>
</dbReference>
<dbReference type="GO" id="GO:0003700">
    <property type="term" value="F:DNA-binding transcription factor activity"/>
    <property type="evidence" value="ECO:0007669"/>
    <property type="project" value="InterPro"/>
</dbReference>
<dbReference type="InterPro" id="IPR018062">
    <property type="entry name" value="HTH_AraC-typ_CS"/>
</dbReference>
<evidence type="ECO:0000256" key="3">
    <source>
        <dbReference type="ARBA" id="ARBA00023163"/>
    </source>
</evidence>
<dbReference type="Pfam" id="PF12833">
    <property type="entry name" value="HTH_18"/>
    <property type="match status" value="1"/>
</dbReference>